<keyword evidence="3" id="KW-1185">Reference proteome</keyword>
<reference evidence="2" key="2">
    <citation type="submission" date="2018-04" db="EMBL/GenBank/DDBJ databases">
        <title>OnivRS2 (Oryza nivara Reference Sequence Version 2).</title>
        <authorList>
            <person name="Zhang J."/>
            <person name="Kudrna D."/>
            <person name="Lee S."/>
            <person name="Talag J."/>
            <person name="Rajasekar S."/>
            <person name="Welchert J."/>
            <person name="Hsing Y.-I."/>
            <person name="Wing R.A."/>
        </authorList>
    </citation>
    <scope>NUCLEOTIDE SEQUENCE [LARGE SCALE GENOMIC DNA]</scope>
    <source>
        <strain evidence="2">SL10</strain>
    </source>
</reference>
<dbReference type="Gramene" id="ONIVA08G15420.1">
    <property type="protein sequence ID" value="ONIVA08G15420.1"/>
    <property type="gene ID" value="ONIVA08G15420"/>
</dbReference>
<dbReference type="Proteomes" id="UP000006591">
    <property type="component" value="Chromosome 8"/>
</dbReference>
<dbReference type="EnsemblPlants" id="ONIVA08G15420.1">
    <property type="protein sequence ID" value="ONIVA08G15420.1"/>
    <property type="gene ID" value="ONIVA08G15420"/>
</dbReference>
<dbReference type="InterPro" id="IPR010683">
    <property type="entry name" value="DUF1262"/>
</dbReference>
<dbReference type="HOGENOM" id="CLU_061278_1_0_1"/>
<dbReference type="STRING" id="4536.A0A0E0IBS0"/>
<name>A0A0E0IBS0_ORYNI</name>
<proteinExistence type="predicted"/>
<dbReference type="Pfam" id="PF06880">
    <property type="entry name" value="DUF1262"/>
    <property type="match status" value="1"/>
</dbReference>
<dbReference type="AlphaFoldDB" id="A0A0E0IBS0"/>
<dbReference type="PANTHER" id="PTHR31050:SF3">
    <property type="entry name" value="OS08G0412800 PROTEIN"/>
    <property type="match status" value="1"/>
</dbReference>
<reference evidence="2" key="1">
    <citation type="submission" date="2015-04" db="UniProtKB">
        <authorList>
            <consortium name="EnsemblPlants"/>
        </authorList>
    </citation>
    <scope>IDENTIFICATION</scope>
    <source>
        <strain evidence="2">SL10</strain>
    </source>
</reference>
<evidence type="ECO:0000313" key="2">
    <source>
        <dbReference type="EnsemblPlants" id="ONIVA08G15420.1"/>
    </source>
</evidence>
<sequence>MYTTKPLSAFAGHPEARPPPAAAAEGGCSGYLAVKSDEEGTDETRCWGLRSQPRVRGLPFPQNRVVTVSDPALGEYADAYADAVVFVPVPGAPPSSNRYYAVLAAGKHRGLVRACSREDDAATHCFCRCVRDAKPRPFDPADVYQQMEIVPNRGGFTARSVAADGLPYFLYRSKRWLAYASRPKHFDLAEALGLNDPLRSRSLTTPPPATATATAATAATAVAVGRWYTPFFYIKEDGVPLKAQMDRSTFYEIVLEQRWEEAMGSEASKRVLVGGSVEGKQEAVGAAASARTGGGSGDGYVWFSSATTTWPAGQRVGVHASLWEKMVWEEQRGGWVSDEEVDGGGVRKRVAGGGGAGSRSVLVDRFAVKRLDGSVVVAFDFSHVNKIN</sequence>
<evidence type="ECO:0000256" key="1">
    <source>
        <dbReference type="SAM" id="MobiDB-lite"/>
    </source>
</evidence>
<dbReference type="PANTHER" id="PTHR31050">
    <property type="entry name" value="OS08G0413200 PROTEIN"/>
    <property type="match status" value="1"/>
</dbReference>
<dbReference type="eggNOG" id="ENOG502QPJ9">
    <property type="taxonomic scope" value="Eukaryota"/>
</dbReference>
<accession>A0A0E0IBS0</accession>
<feature type="region of interest" description="Disordered" evidence="1">
    <location>
        <begin position="1"/>
        <end position="22"/>
    </location>
</feature>
<organism evidence="2">
    <name type="scientific">Oryza nivara</name>
    <name type="common">Indian wild rice</name>
    <name type="synonym">Oryza sativa f. spontanea</name>
    <dbReference type="NCBI Taxonomy" id="4536"/>
    <lineage>
        <taxon>Eukaryota</taxon>
        <taxon>Viridiplantae</taxon>
        <taxon>Streptophyta</taxon>
        <taxon>Embryophyta</taxon>
        <taxon>Tracheophyta</taxon>
        <taxon>Spermatophyta</taxon>
        <taxon>Magnoliopsida</taxon>
        <taxon>Liliopsida</taxon>
        <taxon>Poales</taxon>
        <taxon>Poaceae</taxon>
        <taxon>BOP clade</taxon>
        <taxon>Oryzoideae</taxon>
        <taxon>Oryzeae</taxon>
        <taxon>Oryzinae</taxon>
        <taxon>Oryza</taxon>
    </lineage>
</organism>
<protein>
    <submittedName>
        <fullName evidence="2">Uncharacterized protein</fullName>
    </submittedName>
</protein>
<dbReference type="OMA" id="TDETRCW"/>
<evidence type="ECO:0000313" key="3">
    <source>
        <dbReference type="Proteomes" id="UP000006591"/>
    </source>
</evidence>